<dbReference type="EMBL" id="PGGW01000058">
    <property type="protein sequence ID" value="PJE96484.1"/>
    <property type="molecule type" value="Genomic_DNA"/>
</dbReference>
<evidence type="ECO:0000313" key="3">
    <source>
        <dbReference type="Proteomes" id="UP000230407"/>
    </source>
</evidence>
<feature type="transmembrane region" description="Helical" evidence="1">
    <location>
        <begin position="63"/>
        <end position="83"/>
    </location>
</feature>
<name>A0A2M8LX30_9ACTN</name>
<evidence type="ECO:0000313" key="2">
    <source>
        <dbReference type="EMBL" id="PJE96484.1"/>
    </source>
</evidence>
<organism evidence="2 3">
    <name type="scientific">Streptomyces carminius</name>
    <dbReference type="NCBI Taxonomy" id="2665496"/>
    <lineage>
        <taxon>Bacteria</taxon>
        <taxon>Bacillati</taxon>
        <taxon>Actinomycetota</taxon>
        <taxon>Actinomycetes</taxon>
        <taxon>Kitasatosporales</taxon>
        <taxon>Streptomycetaceae</taxon>
        <taxon>Streptomyces</taxon>
    </lineage>
</organism>
<comment type="caution">
    <text evidence="2">The sequence shown here is derived from an EMBL/GenBank/DDBJ whole genome shotgun (WGS) entry which is preliminary data.</text>
</comment>
<protein>
    <submittedName>
        <fullName evidence="2">Uncharacterized protein</fullName>
    </submittedName>
</protein>
<reference evidence="2 3" key="1">
    <citation type="submission" date="2017-11" db="EMBL/GenBank/DDBJ databases">
        <title>Streptomyces carmine sp. nov., a novel actinomycete isolated from Sophora alopecuroides in Xinjiang, China.</title>
        <authorList>
            <person name="Wang Y."/>
            <person name="Luo X."/>
            <person name="Wan C."/>
            <person name="Zhang L."/>
        </authorList>
    </citation>
    <scope>NUCLEOTIDE SEQUENCE [LARGE SCALE GENOMIC DNA]</scope>
    <source>
        <strain evidence="2 3">TRM SA0054</strain>
    </source>
</reference>
<proteinExistence type="predicted"/>
<keyword evidence="1" id="KW-0812">Transmembrane</keyword>
<gene>
    <name evidence="2" type="ORF">CUT44_18490</name>
</gene>
<keyword evidence="1" id="KW-1133">Transmembrane helix</keyword>
<accession>A0A2M8LX30</accession>
<evidence type="ECO:0000256" key="1">
    <source>
        <dbReference type="SAM" id="Phobius"/>
    </source>
</evidence>
<dbReference type="AlphaFoldDB" id="A0A2M8LX30"/>
<keyword evidence="3" id="KW-1185">Reference proteome</keyword>
<keyword evidence="1" id="KW-0472">Membrane</keyword>
<sequence length="100" mass="11035">MRSVAGAAVLTLAVAVTTLLYLMFSTDDDKAVHREALFGSLFFETEEKSDGALGVTMGVANPTALIVMFLVFAAVLTMVQFIYRGLKQRREQLIEEMSRN</sequence>
<dbReference type="Proteomes" id="UP000230407">
    <property type="component" value="Unassembled WGS sequence"/>
</dbReference>